<proteinExistence type="predicted"/>
<name>A0A6A4RV25_SCOMX</name>
<dbReference type="AlphaFoldDB" id="A0A6A4RV25"/>
<reference evidence="1 2" key="1">
    <citation type="submission" date="2019-06" db="EMBL/GenBank/DDBJ databases">
        <title>Draft genomes of female and male turbot (Scophthalmus maximus).</title>
        <authorList>
            <person name="Xu H."/>
            <person name="Xu X.-W."/>
            <person name="Shao C."/>
            <person name="Chen S."/>
        </authorList>
    </citation>
    <scope>NUCLEOTIDE SEQUENCE [LARGE SCALE GENOMIC DNA]</scope>
    <source>
        <strain evidence="1">Ysfricsl-2016a</strain>
        <tissue evidence="1">Blood</tissue>
    </source>
</reference>
<sequence>MQTAIDQAGLTVTESHRTTLMKRVIFHKGTMQRGYVYLGKDQRHRRQTKVMEENSCAEEKKITPTIGSRRSSTTGQFPMRRTSGYACRRIDAAFGQPINHTRCIQRKARYGKETK</sequence>
<protein>
    <submittedName>
        <fullName evidence="1">Uncharacterized protein</fullName>
    </submittedName>
</protein>
<evidence type="ECO:0000313" key="2">
    <source>
        <dbReference type="Proteomes" id="UP000438429"/>
    </source>
</evidence>
<dbReference type="Proteomes" id="UP000438429">
    <property type="component" value="Unassembled WGS sequence"/>
</dbReference>
<dbReference type="EMBL" id="VEVO01000023">
    <property type="protein sequence ID" value="KAF0023001.1"/>
    <property type="molecule type" value="Genomic_DNA"/>
</dbReference>
<evidence type="ECO:0000313" key="1">
    <source>
        <dbReference type="EMBL" id="KAF0023001.1"/>
    </source>
</evidence>
<organism evidence="1 2">
    <name type="scientific">Scophthalmus maximus</name>
    <name type="common">Turbot</name>
    <name type="synonym">Psetta maxima</name>
    <dbReference type="NCBI Taxonomy" id="52904"/>
    <lineage>
        <taxon>Eukaryota</taxon>
        <taxon>Metazoa</taxon>
        <taxon>Chordata</taxon>
        <taxon>Craniata</taxon>
        <taxon>Vertebrata</taxon>
        <taxon>Euteleostomi</taxon>
        <taxon>Actinopterygii</taxon>
        <taxon>Neopterygii</taxon>
        <taxon>Teleostei</taxon>
        <taxon>Neoteleostei</taxon>
        <taxon>Acanthomorphata</taxon>
        <taxon>Carangaria</taxon>
        <taxon>Pleuronectiformes</taxon>
        <taxon>Pleuronectoidei</taxon>
        <taxon>Scophthalmidae</taxon>
        <taxon>Scophthalmus</taxon>
    </lineage>
</organism>
<comment type="caution">
    <text evidence="1">The sequence shown here is derived from an EMBL/GenBank/DDBJ whole genome shotgun (WGS) entry which is preliminary data.</text>
</comment>
<gene>
    <name evidence="1" type="ORF">F2P81_024982</name>
</gene>
<accession>A0A6A4RV25</accession>